<reference evidence="2" key="1">
    <citation type="journal article" date="2020" name="Nature">
        <title>Giant virus diversity and host interactions through global metagenomics.</title>
        <authorList>
            <person name="Schulz F."/>
            <person name="Roux S."/>
            <person name="Paez-Espino D."/>
            <person name="Jungbluth S."/>
            <person name="Walsh D.A."/>
            <person name="Denef V.J."/>
            <person name="McMahon K.D."/>
            <person name="Konstantinidis K.T."/>
            <person name="Eloe-Fadrosh E.A."/>
            <person name="Kyrpides N.C."/>
            <person name="Woyke T."/>
        </authorList>
    </citation>
    <scope>NUCLEOTIDE SEQUENCE</scope>
    <source>
        <strain evidence="2">GVMAG-M-3300020565-3</strain>
    </source>
</reference>
<protein>
    <submittedName>
        <fullName evidence="2">Uncharacterized protein</fullName>
    </submittedName>
</protein>
<keyword evidence="1" id="KW-0472">Membrane</keyword>
<organism evidence="2">
    <name type="scientific">viral metagenome</name>
    <dbReference type="NCBI Taxonomy" id="1070528"/>
    <lineage>
        <taxon>unclassified sequences</taxon>
        <taxon>metagenomes</taxon>
        <taxon>organismal metagenomes</taxon>
    </lineage>
</organism>
<keyword evidence="1" id="KW-0812">Transmembrane</keyword>
<accession>A0A6C0CFC4</accession>
<dbReference type="AlphaFoldDB" id="A0A6C0CFC4"/>
<evidence type="ECO:0000313" key="2">
    <source>
        <dbReference type="EMBL" id="QHT02275.1"/>
    </source>
</evidence>
<keyword evidence="1" id="KW-1133">Transmembrane helix</keyword>
<evidence type="ECO:0000256" key="1">
    <source>
        <dbReference type="SAM" id="Phobius"/>
    </source>
</evidence>
<feature type="transmembrane region" description="Helical" evidence="1">
    <location>
        <begin position="221"/>
        <end position="243"/>
    </location>
</feature>
<name>A0A6C0CFC4_9ZZZZ</name>
<sequence length="249" mass="30103">MIEETNLTKELKCSTKDCEIDTLGDKDAYICCYNLPRKMREFLHKDAYMLEYKNTIKRDDSIDRMRVLYSKFFQPYSVLPNKKIDKVYRDAEYNNWEYNRKYFNTFGIIPLELIPASYIPFNYKNYDMNLDRLTRGEIFYEDDYKRIFIDYNKQPDPASKTHFNEKGLKEYLEICLKDRLASPKAIFNAFSITIMTQFICVIWFFIIVMMLYIVFYYYRDIYSYILLGITIILVFVAIVLKMFNILNIE</sequence>
<dbReference type="EMBL" id="MN739391">
    <property type="protein sequence ID" value="QHT02275.1"/>
    <property type="molecule type" value="Genomic_DNA"/>
</dbReference>
<feature type="transmembrane region" description="Helical" evidence="1">
    <location>
        <begin position="186"/>
        <end position="215"/>
    </location>
</feature>
<proteinExistence type="predicted"/>